<dbReference type="EMBL" id="PPXF01000037">
    <property type="protein sequence ID" value="POH66354.1"/>
    <property type="molecule type" value="Genomic_DNA"/>
</dbReference>
<proteinExistence type="predicted"/>
<dbReference type="Gene3D" id="3.40.50.1820">
    <property type="entry name" value="alpha/beta hydrolase"/>
    <property type="match status" value="1"/>
</dbReference>
<name>A0A2S3ZGR8_9MICO</name>
<gene>
    <name evidence="2" type="ORF">C3B59_07940</name>
</gene>
<evidence type="ECO:0000313" key="2">
    <source>
        <dbReference type="EMBL" id="POH66354.1"/>
    </source>
</evidence>
<dbReference type="AlphaFoldDB" id="A0A2S3ZGR8"/>
<accession>A0A2S3ZGR8</accession>
<comment type="caution">
    <text evidence="2">The sequence shown here is derived from an EMBL/GenBank/DDBJ whole genome shotgun (WGS) entry which is preliminary data.</text>
</comment>
<dbReference type="OrthoDB" id="9796770at2"/>
<reference evidence="2 3" key="1">
    <citation type="submission" date="2018-01" db="EMBL/GenBank/DDBJ databases">
        <title>Cryobacterium sp. nov., from glaciers in China.</title>
        <authorList>
            <person name="Liu Q."/>
            <person name="Xin Y.-H."/>
        </authorList>
    </citation>
    <scope>NUCLEOTIDE SEQUENCE [LARGE SCALE GENOMIC DNA]</scope>
    <source>
        <strain evidence="2 3">TMB1-8</strain>
    </source>
</reference>
<dbReference type="GO" id="GO:0016787">
    <property type="term" value="F:hydrolase activity"/>
    <property type="evidence" value="ECO:0007669"/>
    <property type="project" value="UniProtKB-KW"/>
</dbReference>
<dbReference type="Proteomes" id="UP000237104">
    <property type="component" value="Unassembled WGS sequence"/>
</dbReference>
<feature type="domain" description="AB hydrolase-1" evidence="1">
    <location>
        <begin position="28"/>
        <end position="266"/>
    </location>
</feature>
<dbReference type="InterPro" id="IPR029058">
    <property type="entry name" value="AB_hydrolase_fold"/>
</dbReference>
<dbReference type="PANTHER" id="PTHR43433">
    <property type="entry name" value="HYDROLASE, ALPHA/BETA FOLD FAMILY PROTEIN"/>
    <property type="match status" value="1"/>
</dbReference>
<evidence type="ECO:0000313" key="3">
    <source>
        <dbReference type="Proteomes" id="UP000237104"/>
    </source>
</evidence>
<dbReference type="SUPFAM" id="SSF53474">
    <property type="entry name" value="alpha/beta-Hydrolases"/>
    <property type="match status" value="1"/>
</dbReference>
<dbReference type="InterPro" id="IPR050471">
    <property type="entry name" value="AB_hydrolase"/>
</dbReference>
<protein>
    <submittedName>
        <fullName evidence="2">Alpha/beta hydrolase</fullName>
    </submittedName>
</protein>
<dbReference type="PANTHER" id="PTHR43433:SF1">
    <property type="entry name" value="BLL5160 PROTEIN"/>
    <property type="match status" value="1"/>
</dbReference>
<dbReference type="InterPro" id="IPR000073">
    <property type="entry name" value="AB_hydrolase_1"/>
</dbReference>
<evidence type="ECO:0000259" key="1">
    <source>
        <dbReference type="Pfam" id="PF00561"/>
    </source>
</evidence>
<dbReference type="Pfam" id="PF00561">
    <property type="entry name" value="Abhydrolase_1"/>
    <property type="match status" value="1"/>
</dbReference>
<organism evidence="2 3">
    <name type="scientific">Cryobacterium zongtaii</name>
    <dbReference type="NCBI Taxonomy" id="1259217"/>
    <lineage>
        <taxon>Bacteria</taxon>
        <taxon>Bacillati</taxon>
        <taxon>Actinomycetota</taxon>
        <taxon>Actinomycetes</taxon>
        <taxon>Micrococcales</taxon>
        <taxon>Microbacteriaceae</taxon>
        <taxon>Cryobacterium</taxon>
    </lineage>
</organism>
<dbReference type="RefSeq" id="WP_103430817.1">
    <property type="nucleotide sequence ID" value="NZ_PPXF01000037.1"/>
</dbReference>
<keyword evidence="2" id="KW-0378">Hydrolase</keyword>
<sequence length="289" mass="30519">MPSFASHDETVLHYDVLTPDAAGAPERPPLIVLAGGPARHPEYLGDLAGLTRLRTLVVLHQRGVGASSPSPTAPAASWPALADDVEALRRHLGLAEIELLGHSAGTRVALAYAARHPHRLASLCLLTPPAQWLVTIPDDSSHIIAGHRAEPWYADYVSHRIAATAAKTASDLNHLFPYLAPIAWSRWTAQAREHEATGAWHPAAQDLFFAGADPAGIVVGLAQVHCPVLVVAGADDGLTGLAPVLAVADLFTNGRAVTIAGAGHYPWVEQPQAFIAELAGFYRRPANAA</sequence>